<reference evidence="2" key="1">
    <citation type="submission" date="2023-01" db="EMBL/GenBank/DDBJ databases">
        <title>Colletotrichum chrysophilum M932 genome sequence.</title>
        <authorList>
            <person name="Baroncelli R."/>
        </authorList>
    </citation>
    <scope>NUCLEOTIDE SEQUENCE</scope>
    <source>
        <strain evidence="2">M932</strain>
    </source>
</reference>
<accession>A0AAD9ANT7</accession>
<protein>
    <submittedName>
        <fullName evidence="2">Uncharacterized protein</fullName>
    </submittedName>
</protein>
<dbReference type="EMBL" id="JAQOWY010000154">
    <property type="protein sequence ID" value="KAK1849064.1"/>
    <property type="molecule type" value="Genomic_DNA"/>
</dbReference>
<feature type="compositionally biased region" description="Basic and acidic residues" evidence="1">
    <location>
        <begin position="233"/>
        <end position="242"/>
    </location>
</feature>
<organism evidence="2 3">
    <name type="scientific">Colletotrichum chrysophilum</name>
    <dbReference type="NCBI Taxonomy" id="1836956"/>
    <lineage>
        <taxon>Eukaryota</taxon>
        <taxon>Fungi</taxon>
        <taxon>Dikarya</taxon>
        <taxon>Ascomycota</taxon>
        <taxon>Pezizomycotina</taxon>
        <taxon>Sordariomycetes</taxon>
        <taxon>Hypocreomycetidae</taxon>
        <taxon>Glomerellales</taxon>
        <taxon>Glomerellaceae</taxon>
        <taxon>Colletotrichum</taxon>
        <taxon>Colletotrichum gloeosporioides species complex</taxon>
    </lineage>
</organism>
<comment type="caution">
    <text evidence="2">The sequence shown here is derived from an EMBL/GenBank/DDBJ whole genome shotgun (WGS) entry which is preliminary data.</text>
</comment>
<evidence type="ECO:0000313" key="3">
    <source>
        <dbReference type="Proteomes" id="UP001243330"/>
    </source>
</evidence>
<evidence type="ECO:0000313" key="2">
    <source>
        <dbReference type="EMBL" id="KAK1849064.1"/>
    </source>
</evidence>
<gene>
    <name evidence="2" type="ORF">CCHR01_08330</name>
</gene>
<keyword evidence="3" id="KW-1185">Reference proteome</keyword>
<proteinExistence type="predicted"/>
<name>A0AAD9ANT7_9PEZI</name>
<dbReference type="Proteomes" id="UP001243330">
    <property type="component" value="Unassembled WGS sequence"/>
</dbReference>
<dbReference type="AlphaFoldDB" id="A0AAD9ANT7"/>
<evidence type="ECO:0000256" key="1">
    <source>
        <dbReference type="SAM" id="MobiDB-lite"/>
    </source>
</evidence>
<feature type="region of interest" description="Disordered" evidence="1">
    <location>
        <begin position="218"/>
        <end position="242"/>
    </location>
</feature>
<feature type="region of interest" description="Disordered" evidence="1">
    <location>
        <begin position="44"/>
        <end position="64"/>
    </location>
</feature>
<sequence length="242" mass="26742">MWCCQARWESTLVVGIQTPAEAPWTLPRDLEGFPGCHVQPNCLPLPTSDDAPDDDADLGQAPPRRRRLRRCNMNRGKNYDFLTTPFSLHYRARARNPQHAVATTERSIRLVRCYREPEYLPSFANVTLSTGLWAAGRRILADMSLIASKAQRVAMHVCGAEGRVASEHELLGEDSTTPTHPHAIPPNGMFTRQCPHKIVTTDGVLPNLVLSMRPSLGSSAKAPQGCRRLAASPEDRSIPTVC</sequence>